<sequence>MAETIDYYNYSQTERIVLLIDLYPLLHLQNPNPYLSFILTASQTLLLFPSLSSSLFAFKLFFSSLSPLLSSSSLHRLLHKPSTIHLSFNRPSQTLDSLSKTLISLSNSPISTELAISPPRASHVAGSLLQVAHDYAWDAQSENLSGRLNNFPSVRSNLVLLLSPIGRSLKCLSEFVNVGMDNELLSDVDSFCKNFHDFFGAVNDAYANRDIHCSWIDVKFDVECNEENVEIDESVLQFGFKNFLENGIRNLGWGFCSTDSIILGSALIPFGLIYPMIGTSFNCLDFADFCKPIHAQLTLEISDVSGKPLECKCSDLELLNLKELPRLMPADIMHTLEFRNSESESLEQDKRFWDHFGDGITNLHIKSVQKCNENVRSEGCLSNLILIRGHSGELGKSTKKCCSSFFADRVLEVLSSETGQFIDSKTIPIWQILLSFLCRKGYTALVSLSKGNGDSFMGMLKPFTAHLAILSIMDDWHVMEPEFHGSVALTSKNNVPLRDQNRRKNKKHVYQDLTWISFCKAAFEFSELELEEAYFSRRFSKSKKLKFLKCWMKQMKKSGYGCLTVPDESKSCQHIEREIGERLIGTDQESKQPIPSYFPTGPSKIQEGSSLVSCSETLEAFFGNLPKKIQDALESKGVDLQILAERIVNLSIYWLYQRNESDNSMESQTPLVKSDGSSGKIVAGNLIKLLLKEPKELKEKHKDNDPAFTASDPGSTSFVSEIIVREHELQILLRMEILRSEVAESVEASTKRKLVKQICLLLEIIQYLVEGGFHGHLSLYDYVEKTIKMRYHDVLGNVVNKIYAQMDLLPYVDENESLILLLNSEDSNHSWRDKDRCVTAETNRIHESISAEDESSQPLEHDMDSPCNVKREDHARKLSEAQEMRERARRFVSFTTWVPDLQRVWAPKQPKAMRAKSESLQKQSKRKKRHRGNHDIVCETPMMGKKHNESNPSGSVSKALFQDDR</sequence>
<accession>A0ACC0J2Z3</accession>
<evidence type="ECO:0000313" key="2">
    <source>
        <dbReference type="Proteomes" id="UP001060215"/>
    </source>
</evidence>
<name>A0ACC0J2Z3_9ERIC</name>
<organism evidence="1 2">
    <name type="scientific">Camellia lanceoleosa</name>
    <dbReference type="NCBI Taxonomy" id="1840588"/>
    <lineage>
        <taxon>Eukaryota</taxon>
        <taxon>Viridiplantae</taxon>
        <taxon>Streptophyta</taxon>
        <taxon>Embryophyta</taxon>
        <taxon>Tracheophyta</taxon>
        <taxon>Spermatophyta</taxon>
        <taxon>Magnoliopsida</taxon>
        <taxon>eudicotyledons</taxon>
        <taxon>Gunneridae</taxon>
        <taxon>Pentapetalae</taxon>
        <taxon>asterids</taxon>
        <taxon>Ericales</taxon>
        <taxon>Theaceae</taxon>
        <taxon>Camellia</taxon>
    </lineage>
</organism>
<comment type="caution">
    <text evidence="1">The sequence shown here is derived from an EMBL/GenBank/DDBJ whole genome shotgun (WGS) entry which is preliminary data.</text>
</comment>
<keyword evidence="2" id="KW-1185">Reference proteome</keyword>
<dbReference type="EMBL" id="CM045758">
    <property type="protein sequence ID" value="KAI8030606.1"/>
    <property type="molecule type" value="Genomic_DNA"/>
</dbReference>
<protein>
    <submittedName>
        <fullName evidence="1">Uncharacterized protein</fullName>
    </submittedName>
</protein>
<reference evidence="1 2" key="1">
    <citation type="journal article" date="2022" name="Plant J.">
        <title>Chromosome-level genome of Camellia lanceoleosa provides a valuable resource for understanding genome evolution and self-incompatibility.</title>
        <authorList>
            <person name="Gong W."/>
            <person name="Xiao S."/>
            <person name="Wang L."/>
            <person name="Liao Z."/>
            <person name="Chang Y."/>
            <person name="Mo W."/>
            <person name="Hu G."/>
            <person name="Li W."/>
            <person name="Zhao G."/>
            <person name="Zhu H."/>
            <person name="Hu X."/>
            <person name="Ji K."/>
            <person name="Xiang X."/>
            <person name="Song Q."/>
            <person name="Yuan D."/>
            <person name="Jin S."/>
            <person name="Zhang L."/>
        </authorList>
    </citation>
    <scope>NUCLEOTIDE SEQUENCE [LARGE SCALE GENOMIC DNA]</scope>
    <source>
        <strain evidence="1">SQ_2022a</strain>
    </source>
</reference>
<dbReference type="Proteomes" id="UP001060215">
    <property type="component" value="Chromosome 1"/>
</dbReference>
<proteinExistence type="predicted"/>
<gene>
    <name evidence="1" type="ORF">LOK49_LG01G01601</name>
</gene>
<evidence type="ECO:0000313" key="1">
    <source>
        <dbReference type="EMBL" id="KAI8030606.1"/>
    </source>
</evidence>